<organism evidence="2">
    <name type="scientific">marine sediment metagenome</name>
    <dbReference type="NCBI Taxonomy" id="412755"/>
    <lineage>
        <taxon>unclassified sequences</taxon>
        <taxon>metagenomes</taxon>
        <taxon>ecological metagenomes</taxon>
    </lineage>
</organism>
<dbReference type="AlphaFoldDB" id="X1F395"/>
<protein>
    <submittedName>
        <fullName evidence="2">Uncharacterized protein</fullName>
    </submittedName>
</protein>
<gene>
    <name evidence="2" type="ORF">S03H2_24542</name>
</gene>
<dbReference type="EMBL" id="BARU01013660">
    <property type="protein sequence ID" value="GAH39407.1"/>
    <property type="molecule type" value="Genomic_DNA"/>
</dbReference>
<evidence type="ECO:0000313" key="2">
    <source>
        <dbReference type="EMBL" id="GAH39407.1"/>
    </source>
</evidence>
<feature type="region of interest" description="Disordered" evidence="1">
    <location>
        <begin position="1"/>
        <end position="24"/>
    </location>
</feature>
<comment type="caution">
    <text evidence="2">The sequence shown here is derived from an EMBL/GenBank/DDBJ whole genome shotgun (WGS) entry which is preliminary data.</text>
</comment>
<sequence length="116" mass="12587">NMAEKGQAAVANETEEKQEETEKVKLSNELKVVIILKDDRIMLGAQSPDCDPVYETLTGTLAAALKRVPKLVAGAKEKWATNPRNPEANLPKPKPSPTPARTPAAPKEKPAQPSFF</sequence>
<feature type="non-terminal residue" evidence="2">
    <location>
        <position position="1"/>
    </location>
</feature>
<name>X1F395_9ZZZZ</name>
<reference evidence="2" key="1">
    <citation type="journal article" date="2014" name="Front. Microbiol.">
        <title>High frequency of phylogenetically diverse reductive dehalogenase-homologous genes in deep subseafloor sedimentary metagenomes.</title>
        <authorList>
            <person name="Kawai M."/>
            <person name="Futagami T."/>
            <person name="Toyoda A."/>
            <person name="Takaki Y."/>
            <person name="Nishi S."/>
            <person name="Hori S."/>
            <person name="Arai W."/>
            <person name="Tsubouchi T."/>
            <person name="Morono Y."/>
            <person name="Uchiyama I."/>
            <person name="Ito T."/>
            <person name="Fujiyama A."/>
            <person name="Inagaki F."/>
            <person name="Takami H."/>
        </authorList>
    </citation>
    <scope>NUCLEOTIDE SEQUENCE</scope>
    <source>
        <strain evidence="2">Expedition CK06-06</strain>
    </source>
</reference>
<accession>X1F395</accession>
<proteinExistence type="predicted"/>
<feature type="region of interest" description="Disordered" evidence="1">
    <location>
        <begin position="75"/>
        <end position="116"/>
    </location>
</feature>
<evidence type="ECO:0000256" key="1">
    <source>
        <dbReference type="SAM" id="MobiDB-lite"/>
    </source>
</evidence>